<evidence type="ECO:0000256" key="6">
    <source>
        <dbReference type="SAM" id="Phobius"/>
    </source>
</evidence>
<name>A0A542E1Q7_9MICO</name>
<protein>
    <submittedName>
        <fullName evidence="7">Uncharacterized protein</fullName>
    </submittedName>
</protein>
<keyword evidence="2 6" id="KW-0812">Transmembrane</keyword>
<evidence type="ECO:0000256" key="1">
    <source>
        <dbReference type="ARBA" id="ARBA00004141"/>
    </source>
</evidence>
<accession>A0A542E1Q7</accession>
<evidence type="ECO:0000313" key="7">
    <source>
        <dbReference type="EMBL" id="TQJ09272.1"/>
    </source>
</evidence>
<organism evidence="7 8">
    <name type="scientific">Lapillicoccus jejuensis</name>
    <dbReference type="NCBI Taxonomy" id="402171"/>
    <lineage>
        <taxon>Bacteria</taxon>
        <taxon>Bacillati</taxon>
        <taxon>Actinomycetota</taxon>
        <taxon>Actinomycetes</taxon>
        <taxon>Micrococcales</taxon>
        <taxon>Intrasporangiaceae</taxon>
        <taxon>Lapillicoccus</taxon>
    </lineage>
</organism>
<feature type="transmembrane region" description="Helical" evidence="6">
    <location>
        <begin position="104"/>
        <end position="124"/>
    </location>
</feature>
<dbReference type="Proteomes" id="UP000317893">
    <property type="component" value="Unassembled WGS sequence"/>
</dbReference>
<dbReference type="AlphaFoldDB" id="A0A542E1Q7"/>
<feature type="transmembrane region" description="Helical" evidence="6">
    <location>
        <begin position="136"/>
        <end position="161"/>
    </location>
</feature>
<evidence type="ECO:0000313" key="8">
    <source>
        <dbReference type="Proteomes" id="UP000317893"/>
    </source>
</evidence>
<keyword evidence="4 6" id="KW-0472">Membrane</keyword>
<evidence type="ECO:0000256" key="2">
    <source>
        <dbReference type="ARBA" id="ARBA00022692"/>
    </source>
</evidence>
<dbReference type="Pfam" id="PF09685">
    <property type="entry name" value="MamF_MmsF"/>
    <property type="match status" value="1"/>
</dbReference>
<sequence length="192" mass="21079">MSPTTGGPAPQDAPYGVPPQDRAPVPPPPGWYPDGSGGLRWWDGRAWSSATAPVRPPDRTWAVLCHLSFFVLPLIAAIALRLTVGRQQDEFTRHHTTEALNAQITWGVVWNVVGFAGFFSSFGMMTHPGPTTEIPWGFLVAWFGCAASFLVMLACGITGAVKASRGEWFRYPLSVRVVRGARRRPRRGQLPR</sequence>
<dbReference type="RefSeq" id="WP_170185659.1">
    <property type="nucleotide sequence ID" value="NZ_BAAAPR010000014.1"/>
</dbReference>
<evidence type="ECO:0000256" key="4">
    <source>
        <dbReference type="ARBA" id="ARBA00023136"/>
    </source>
</evidence>
<proteinExistence type="predicted"/>
<keyword evidence="3 6" id="KW-1133">Transmembrane helix</keyword>
<feature type="region of interest" description="Disordered" evidence="5">
    <location>
        <begin position="1"/>
        <end position="30"/>
    </location>
</feature>
<evidence type="ECO:0000256" key="5">
    <source>
        <dbReference type="SAM" id="MobiDB-lite"/>
    </source>
</evidence>
<feature type="transmembrane region" description="Helical" evidence="6">
    <location>
        <begin position="61"/>
        <end position="84"/>
    </location>
</feature>
<comment type="subcellular location">
    <subcellularLocation>
        <location evidence="1">Membrane</location>
        <topology evidence="1">Multi-pass membrane protein</topology>
    </subcellularLocation>
</comment>
<reference evidence="7 8" key="1">
    <citation type="submission" date="2019-06" db="EMBL/GenBank/DDBJ databases">
        <title>Sequencing the genomes of 1000 actinobacteria strains.</title>
        <authorList>
            <person name="Klenk H.-P."/>
        </authorList>
    </citation>
    <scope>NUCLEOTIDE SEQUENCE [LARGE SCALE GENOMIC DNA]</scope>
    <source>
        <strain evidence="7 8">DSM 18607</strain>
    </source>
</reference>
<evidence type="ECO:0000256" key="3">
    <source>
        <dbReference type="ARBA" id="ARBA00022989"/>
    </source>
</evidence>
<gene>
    <name evidence="7" type="ORF">FB458_2382</name>
</gene>
<dbReference type="EMBL" id="VFMN01000001">
    <property type="protein sequence ID" value="TQJ09272.1"/>
    <property type="molecule type" value="Genomic_DNA"/>
</dbReference>
<dbReference type="InterPro" id="IPR019109">
    <property type="entry name" value="MamF_MmsF"/>
</dbReference>
<keyword evidence="8" id="KW-1185">Reference proteome</keyword>
<comment type="caution">
    <text evidence="7">The sequence shown here is derived from an EMBL/GenBank/DDBJ whole genome shotgun (WGS) entry which is preliminary data.</text>
</comment>